<proteinExistence type="predicted"/>
<dbReference type="AlphaFoldDB" id="A0A371D0Z4"/>
<evidence type="ECO:0000313" key="2">
    <source>
        <dbReference type="Proteomes" id="UP000256964"/>
    </source>
</evidence>
<accession>A0A371D0Z4</accession>
<reference evidence="1 2" key="1">
    <citation type="journal article" date="2018" name="Biotechnol. Biofuels">
        <title>Integrative visual omics of the white-rot fungus Polyporus brumalis exposes the biotechnological potential of its oxidative enzymes for delignifying raw plant biomass.</title>
        <authorList>
            <person name="Miyauchi S."/>
            <person name="Rancon A."/>
            <person name="Drula E."/>
            <person name="Hage H."/>
            <person name="Chaduli D."/>
            <person name="Favel A."/>
            <person name="Grisel S."/>
            <person name="Henrissat B."/>
            <person name="Herpoel-Gimbert I."/>
            <person name="Ruiz-Duenas F.J."/>
            <person name="Chevret D."/>
            <person name="Hainaut M."/>
            <person name="Lin J."/>
            <person name="Wang M."/>
            <person name="Pangilinan J."/>
            <person name="Lipzen A."/>
            <person name="Lesage-Meessen L."/>
            <person name="Navarro D."/>
            <person name="Riley R."/>
            <person name="Grigoriev I.V."/>
            <person name="Zhou S."/>
            <person name="Raouche S."/>
            <person name="Rosso M.N."/>
        </authorList>
    </citation>
    <scope>NUCLEOTIDE SEQUENCE [LARGE SCALE GENOMIC DNA]</scope>
    <source>
        <strain evidence="1 2">BRFM 1820</strain>
    </source>
</reference>
<keyword evidence="2" id="KW-1185">Reference proteome</keyword>
<dbReference type="Proteomes" id="UP000256964">
    <property type="component" value="Unassembled WGS sequence"/>
</dbReference>
<sequence>MSSIKKEDHIPALEARQLHNLVAEKAENLHSEQGATRQGGLATTAVEVTHAGQGNNKSREGEDEISNDMDLQQQVPIAGAVAVKEEEGNAIAAQMDLALPQPTVAGTRPFLDEPRIFYLRLPKKLDVDRLPMNYKDTLSKIRGTDCKWCSDRGRDCMQASSFKATWKCAACYRANRSGCTWQVLSKERGLGTQPPCTSRISRQFIGPNVRG</sequence>
<name>A0A371D0Z4_9APHY</name>
<protein>
    <submittedName>
        <fullName evidence="1">Uncharacterized protein</fullName>
    </submittedName>
</protein>
<organism evidence="1 2">
    <name type="scientific">Lentinus brumalis</name>
    <dbReference type="NCBI Taxonomy" id="2498619"/>
    <lineage>
        <taxon>Eukaryota</taxon>
        <taxon>Fungi</taxon>
        <taxon>Dikarya</taxon>
        <taxon>Basidiomycota</taxon>
        <taxon>Agaricomycotina</taxon>
        <taxon>Agaricomycetes</taxon>
        <taxon>Polyporales</taxon>
        <taxon>Polyporaceae</taxon>
        <taxon>Lentinus</taxon>
    </lineage>
</organism>
<evidence type="ECO:0000313" key="1">
    <source>
        <dbReference type="EMBL" id="RDX46208.1"/>
    </source>
</evidence>
<dbReference type="OrthoDB" id="6285106at2759"/>
<dbReference type="EMBL" id="KZ857429">
    <property type="protein sequence ID" value="RDX46208.1"/>
    <property type="molecule type" value="Genomic_DNA"/>
</dbReference>
<gene>
    <name evidence="1" type="ORF">OH76DRAFT_1485640</name>
</gene>